<gene>
    <name evidence="1" type="ORF">Ana3638_13020</name>
</gene>
<evidence type="ECO:0008006" key="3">
    <source>
        <dbReference type="Google" id="ProtNLM"/>
    </source>
</evidence>
<proteinExistence type="predicted"/>
<dbReference type="AlphaFoldDB" id="A0A6P1TM95"/>
<dbReference type="Gene3D" id="2.60.120.10">
    <property type="entry name" value="Jelly Rolls"/>
    <property type="match status" value="1"/>
</dbReference>
<dbReference type="KEGG" id="anr:Ana3638_13020"/>
<reference evidence="1 2" key="1">
    <citation type="submission" date="2020-01" db="EMBL/GenBank/DDBJ databases">
        <title>Genome analysis of Anaerocolumna sp. CBA3638.</title>
        <authorList>
            <person name="Kim J."/>
            <person name="Roh S.W."/>
        </authorList>
    </citation>
    <scope>NUCLEOTIDE SEQUENCE [LARGE SCALE GENOMIC DNA]</scope>
    <source>
        <strain evidence="1 2">CBA3638</strain>
    </source>
</reference>
<dbReference type="InterPro" id="IPR014710">
    <property type="entry name" value="RmlC-like_jellyroll"/>
</dbReference>
<evidence type="ECO:0000313" key="1">
    <source>
        <dbReference type="EMBL" id="QHQ61583.1"/>
    </source>
</evidence>
<sequence length="62" mass="7226">MVAKYELIKYPNGMSILFYDINYLKAIPHWHNEIEIIFVISGTLECIISGDTYSLKKMKSQL</sequence>
<name>A0A6P1TM95_9FIRM</name>
<dbReference type="Proteomes" id="UP000464314">
    <property type="component" value="Chromosome"/>
</dbReference>
<dbReference type="InterPro" id="IPR011051">
    <property type="entry name" value="RmlC_Cupin_sf"/>
</dbReference>
<dbReference type="EMBL" id="CP048000">
    <property type="protein sequence ID" value="QHQ61583.1"/>
    <property type="molecule type" value="Genomic_DNA"/>
</dbReference>
<evidence type="ECO:0000313" key="2">
    <source>
        <dbReference type="Proteomes" id="UP000464314"/>
    </source>
</evidence>
<dbReference type="SUPFAM" id="SSF51182">
    <property type="entry name" value="RmlC-like cupins"/>
    <property type="match status" value="1"/>
</dbReference>
<accession>A0A6P1TM95</accession>
<protein>
    <recommendedName>
        <fullName evidence="3">AraC-type arabinose-binding/dimerisation domain-containing protein</fullName>
    </recommendedName>
</protein>
<dbReference type="RefSeq" id="WP_161838408.1">
    <property type="nucleotide sequence ID" value="NZ_CP048000.1"/>
</dbReference>
<keyword evidence="2" id="KW-1185">Reference proteome</keyword>
<organism evidence="1 2">
    <name type="scientific">Anaerocolumna sedimenticola</name>
    <dbReference type="NCBI Taxonomy" id="2696063"/>
    <lineage>
        <taxon>Bacteria</taxon>
        <taxon>Bacillati</taxon>
        <taxon>Bacillota</taxon>
        <taxon>Clostridia</taxon>
        <taxon>Lachnospirales</taxon>
        <taxon>Lachnospiraceae</taxon>
        <taxon>Anaerocolumna</taxon>
    </lineage>
</organism>